<reference evidence="1" key="1">
    <citation type="submission" date="2018-06" db="EMBL/GenBank/DDBJ databases">
        <authorList>
            <person name="Zhirakovskaya E."/>
        </authorList>
    </citation>
    <scope>NUCLEOTIDE SEQUENCE</scope>
</reference>
<protein>
    <submittedName>
        <fullName evidence="1">Uncharacterized protein</fullName>
    </submittedName>
</protein>
<organism evidence="1">
    <name type="scientific">hydrothermal vent metagenome</name>
    <dbReference type="NCBI Taxonomy" id="652676"/>
    <lineage>
        <taxon>unclassified sequences</taxon>
        <taxon>metagenomes</taxon>
        <taxon>ecological metagenomes</taxon>
    </lineage>
</organism>
<proteinExistence type="predicted"/>
<name>A0A3B0YYC0_9ZZZZ</name>
<dbReference type="EMBL" id="UOFP01000045">
    <property type="protein sequence ID" value="VAW84401.1"/>
    <property type="molecule type" value="Genomic_DNA"/>
</dbReference>
<dbReference type="AlphaFoldDB" id="A0A3B0YYC0"/>
<gene>
    <name evidence="1" type="ORF">MNBD_GAMMA18-984</name>
</gene>
<sequence length="309" mass="35862">MKFKLIYENHGNFGIHVGDYFLYLKYALESLGHRADIEYAFCPGEMNVVLECFNDIFAEKVESNWTPGTGMIVIATEFLTGQTFNDIYQDAPDSQMASDHNQRRDFWLMRHTNFIRLMPRYSAIWHVSDEQQQVYQQAFPEQIVDYLPHGYCEQFATVTHRSDSDKDIDLLFTGAMTTHRRQVLDQLEQGGLRVASTLQFTAPFHREDLIARSKLTLNIKQHPDWQHESVTRLYYHICNDSLLMTDHCRHTTDIHPHAIERKAEWLDAVQQQLSQGAFTERAIATRERFAAERPVAGLIAPLLQRIGLS</sequence>
<accession>A0A3B0YYC0</accession>
<evidence type="ECO:0000313" key="1">
    <source>
        <dbReference type="EMBL" id="VAW84401.1"/>
    </source>
</evidence>